<dbReference type="Gene3D" id="2.10.90.10">
    <property type="entry name" value="Cystine-knot cytokines"/>
    <property type="match status" value="1"/>
</dbReference>
<evidence type="ECO:0000313" key="7">
    <source>
        <dbReference type="Proteomes" id="UP000694845"/>
    </source>
</evidence>
<dbReference type="OMA" id="MSSESKW"/>
<evidence type="ECO:0000256" key="6">
    <source>
        <dbReference type="SAM" id="SignalP"/>
    </source>
</evidence>
<accession>A0A8B7YMM5</accession>
<dbReference type="AlphaFoldDB" id="A0A8B7YMM5"/>
<dbReference type="RefSeq" id="XP_022092726.1">
    <property type="nucleotide sequence ID" value="XM_022237034.1"/>
</dbReference>
<dbReference type="GeneID" id="110980396"/>
<evidence type="ECO:0000256" key="2">
    <source>
        <dbReference type="ARBA" id="ARBA00007236"/>
    </source>
</evidence>
<keyword evidence="5 6" id="KW-0732">Signal</keyword>
<reference evidence="8" key="1">
    <citation type="submission" date="2025-08" db="UniProtKB">
        <authorList>
            <consortium name="RefSeq"/>
        </authorList>
    </citation>
    <scope>IDENTIFICATION</scope>
</reference>
<feature type="signal peptide" evidence="6">
    <location>
        <begin position="1"/>
        <end position="19"/>
    </location>
</feature>
<feature type="chain" id="PRO_5034885123" evidence="6">
    <location>
        <begin position="20"/>
        <end position="196"/>
    </location>
</feature>
<gene>
    <name evidence="8" type="primary">LOC110980396</name>
</gene>
<keyword evidence="7" id="KW-1185">Reference proteome</keyword>
<name>A0A8B7YMM5_ACAPL</name>
<dbReference type="GO" id="GO:0005615">
    <property type="term" value="C:extracellular space"/>
    <property type="evidence" value="ECO:0007669"/>
    <property type="project" value="UniProtKB-KW"/>
</dbReference>
<dbReference type="GO" id="GO:0005125">
    <property type="term" value="F:cytokine activity"/>
    <property type="evidence" value="ECO:0007669"/>
    <property type="project" value="UniProtKB-KW"/>
</dbReference>
<sequence>MAMSISTLFCLAMPSLVQALPLATPVSTPPGCSGSVVEVHVLSTIDARLFGLLSYNTSGLQPLQSVHVPVQEDHEPDSEAHCPSSLEPVQQMWGPSRASTCPWIYQHDHDPNRYPSELAWAVCQCQGCLSREGGAKNEIPDMECRQVKYRMPILRRNGCSGGLVKYNLDWLEVPVACACMRPETPTGNRPPGIMGG</sequence>
<evidence type="ECO:0000313" key="8">
    <source>
        <dbReference type="RefSeq" id="XP_022092726.1"/>
    </source>
</evidence>
<keyword evidence="4" id="KW-0964">Secreted</keyword>
<comment type="subcellular location">
    <subcellularLocation>
        <location evidence="1">Secreted</location>
    </subcellularLocation>
</comment>
<evidence type="ECO:0000256" key="1">
    <source>
        <dbReference type="ARBA" id="ARBA00004613"/>
    </source>
</evidence>
<dbReference type="Proteomes" id="UP000694845">
    <property type="component" value="Unplaced"/>
</dbReference>
<evidence type="ECO:0000256" key="5">
    <source>
        <dbReference type="ARBA" id="ARBA00022729"/>
    </source>
</evidence>
<dbReference type="InterPro" id="IPR029034">
    <property type="entry name" value="Cystine-knot_cytokine"/>
</dbReference>
<comment type="similarity">
    <text evidence="2">Belongs to the IL-17 family.</text>
</comment>
<dbReference type="InterPro" id="IPR010345">
    <property type="entry name" value="IL-17_fam"/>
</dbReference>
<dbReference type="PRINTS" id="PR01932">
    <property type="entry name" value="INTRLEUKIN17"/>
</dbReference>
<protein>
    <submittedName>
        <fullName evidence="8">Interleukin-17D-like</fullName>
    </submittedName>
</protein>
<dbReference type="SUPFAM" id="SSF57501">
    <property type="entry name" value="Cystine-knot cytokines"/>
    <property type="match status" value="1"/>
</dbReference>
<dbReference type="OrthoDB" id="6038945at2759"/>
<evidence type="ECO:0000256" key="4">
    <source>
        <dbReference type="ARBA" id="ARBA00022525"/>
    </source>
</evidence>
<dbReference type="InterPro" id="IPR020440">
    <property type="entry name" value="IL-17_chr"/>
</dbReference>
<keyword evidence="3" id="KW-0202">Cytokine</keyword>
<dbReference type="KEGG" id="aplc:110980396"/>
<dbReference type="Pfam" id="PF06083">
    <property type="entry name" value="IL17"/>
    <property type="match status" value="1"/>
</dbReference>
<proteinExistence type="inferred from homology"/>
<evidence type="ECO:0000256" key="3">
    <source>
        <dbReference type="ARBA" id="ARBA00022514"/>
    </source>
</evidence>
<organism evidence="7 8">
    <name type="scientific">Acanthaster planci</name>
    <name type="common">Crown-of-thorns starfish</name>
    <dbReference type="NCBI Taxonomy" id="133434"/>
    <lineage>
        <taxon>Eukaryota</taxon>
        <taxon>Metazoa</taxon>
        <taxon>Echinodermata</taxon>
        <taxon>Eleutherozoa</taxon>
        <taxon>Asterozoa</taxon>
        <taxon>Asteroidea</taxon>
        <taxon>Valvatacea</taxon>
        <taxon>Valvatida</taxon>
        <taxon>Acanthasteridae</taxon>
        <taxon>Acanthaster</taxon>
    </lineage>
</organism>